<dbReference type="AlphaFoldDB" id="A0A5J5IHB1"/>
<dbReference type="InterPro" id="IPR042226">
    <property type="entry name" value="eFR1_2_sf"/>
</dbReference>
<organism evidence="1 2">
    <name type="scientific">Ginsengibacter hankyongi</name>
    <dbReference type="NCBI Taxonomy" id="2607284"/>
    <lineage>
        <taxon>Bacteria</taxon>
        <taxon>Pseudomonadati</taxon>
        <taxon>Bacteroidota</taxon>
        <taxon>Chitinophagia</taxon>
        <taxon>Chitinophagales</taxon>
        <taxon>Chitinophagaceae</taxon>
        <taxon>Ginsengibacter</taxon>
    </lineage>
</organism>
<protein>
    <recommendedName>
        <fullName evidence="3">Protein required for attachment to host cells</fullName>
    </recommendedName>
</protein>
<dbReference type="Gene3D" id="3.30.420.60">
    <property type="entry name" value="eRF1 domain 2"/>
    <property type="match status" value="1"/>
</dbReference>
<dbReference type="RefSeq" id="WP_150415134.1">
    <property type="nucleotide sequence ID" value="NZ_VYQF01000003.1"/>
</dbReference>
<gene>
    <name evidence="1" type="ORF">FW778_12915</name>
</gene>
<evidence type="ECO:0000313" key="2">
    <source>
        <dbReference type="Proteomes" id="UP000326903"/>
    </source>
</evidence>
<comment type="caution">
    <text evidence="1">The sequence shown here is derived from an EMBL/GenBank/DDBJ whole genome shotgun (WGS) entry which is preliminary data.</text>
</comment>
<evidence type="ECO:0000313" key="1">
    <source>
        <dbReference type="EMBL" id="KAA9038460.1"/>
    </source>
</evidence>
<name>A0A5J5IHB1_9BACT</name>
<evidence type="ECO:0008006" key="3">
    <source>
        <dbReference type="Google" id="ProtNLM"/>
    </source>
</evidence>
<accession>A0A5J5IHB1</accession>
<keyword evidence="2" id="KW-1185">Reference proteome</keyword>
<reference evidence="1 2" key="1">
    <citation type="submission" date="2019-09" db="EMBL/GenBank/DDBJ databases">
        <title>Draft genome sequence of Ginsengibacter sp. BR5-29.</title>
        <authorList>
            <person name="Im W.-T."/>
        </authorList>
    </citation>
    <scope>NUCLEOTIDE SEQUENCE [LARGE SCALE GENOMIC DNA]</scope>
    <source>
        <strain evidence="1 2">BR5-29</strain>
    </source>
</reference>
<dbReference type="Proteomes" id="UP000326903">
    <property type="component" value="Unassembled WGS sequence"/>
</dbReference>
<dbReference type="SUPFAM" id="SSF53137">
    <property type="entry name" value="Translational machinery components"/>
    <property type="match status" value="1"/>
</dbReference>
<dbReference type="EMBL" id="VYQF01000003">
    <property type="protein sequence ID" value="KAA9038460.1"/>
    <property type="molecule type" value="Genomic_DNA"/>
</dbReference>
<proteinExistence type="predicted"/>
<sequence length="137" mass="15844">MKKQAGIWIDTKQAVIIFLKKNSADIKIVNSSIEGRARDAGGKRLFSRFGIQFSGVQKKKATRKTHDLQDYFKKVVNEIKDTDEVVFFGPAKIKTELEKYMLNESIQLPIIKRVETADSKMTQNQMVAWVKQFYQQK</sequence>